<dbReference type="InterPro" id="IPR001633">
    <property type="entry name" value="EAL_dom"/>
</dbReference>
<dbReference type="SUPFAM" id="SSF141868">
    <property type="entry name" value="EAL domain-like"/>
    <property type="match status" value="1"/>
</dbReference>
<reference evidence="2" key="1">
    <citation type="submission" date="2021-06" db="EMBL/GenBank/DDBJ databases">
        <title>Updating the genus Pseudomonas: Description of 43 new species and partition of the Pseudomonas putida group.</title>
        <authorList>
            <person name="Girard L."/>
            <person name="Lood C."/>
            <person name="Vandamme P."/>
            <person name="Rokni-Zadeh H."/>
            <person name="van Noort V."/>
            <person name="Hofte M."/>
            <person name="Lavigne R."/>
            <person name="De Mot R."/>
        </authorList>
    </citation>
    <scope>NUCLEOTIDE SEQUENCE</scope>
    <source>
        <strain evidence="2">CMR12a</strain>
    </source>
</reference>
<dbReference type="EMBL" id="CP077074">
    <property type="protein sequence ID" value="QXH43788.1"/>
    <property type="molecule type" value="Genomic_DNA"/>
</dbReference>
<dbReference type="Gene3D" id="3.20.20.450">
    <property type="entry name" value="EAL domain"/>
    <property type="match status" value="1"/>
</dbReference>
<protein>
    <submittedName>
        <fullName evidence="2">EAL domain-containing protein</fullName>
    </submittedName>
</protein>
<accession>A0ABX8MX26</accession>
<dbReference type="Proteomes" id="UP000693952">
    <property type="component" value="Chromosome"/>
</dbReference>
<gene>
    <name evidence="2" type="ORF">KSS89_21325</name>
</gene>
<dbReference type="InterPro" id="IPR050706">
    <property type="entry name" value="Cyclic-di-GMP_PDE-like"/>
</dbReference>
<dbReference type="InterPro" id="IPR035919">
    <property type="entry name" value="EAL_sf"/>
</dbReference>
<dbReference type="CDD" id="cd01948">
    <property type="entry name" value="EAL"/>
    <property type="match status" value="1"/>
</dbReference>
<evidence type="ECO:0000313" key="3">
    <source>
        <dbReference type="Proteomes" id="UP000693952"/>
    </source>
</evidence>
<name>A0ABX8MX26_9PSED</name>
<organism evidence="2 3">
    <name type="scientific">Pseudomonas sessilinigenes</name>
    <dbReference type="NCBI Taxonomy" id="658629"/>
    <lineage>
        <taxon>Bacteria</taxon>
        <taxon>Pseudomonadati</taxon>
        <taxon>Pseudomonadota</taxon>
        <taxon>Gammaproteobacteria</taxon>
        <taxon>Pseudomonadales</taxon>
        <taxon>Pseudomonadaceae</taxon>
        <taxon>Pseudomonas</taxon>
    </lineage>
</organism>
<dbReference type="SMART" id="SM00052">
    <property type="entry name" value="EAL"/>
    <property type="match status" value="1"/>
</dbReference>
<dbReference type="PANTHER" id="PTHR33121:SF70">
    <property type="entry name" value="SIGNALING PROTEIN YKOW"/>
    <property type="match status" value="1"/>
</dbReference>
<dbReference type="Pfam" id="PF00563">
    <property type="entry name" value="EAL"/>
    <property type="match status" value="1"/>
</dbReference>
<dbReference type="PROSITE" id="PS50883">
    <property type="entry name" value="EAL"/>
    <property type="match status" value="1"/>
</dbReference>
<sequence length="405" mass="44985">MSLVSVLLLCSNALRVQRFSGLFSSTGVARVQTITWDSDWSRLPPAGPAPDLVICDSLPSAVAIPYLRRLFEHYGFFSMIECEALEAPVRWGLANFRGYSGKHYLGSYKDLEIAQLHELLRKAVLVKHKVASRRRDRVPVDKEPLTQSDVLQALQLHQIVPYFQPQVCLKSRRITGVETLARWSHPEHGVLGPKSFLALLDDPEHHRQLFDCLLLQGLKLQRQLSTRMPGNDLVFSYNIEACQLCDPDFARQVLLQVGAAGVPAWQVALEVTEREALVLDLPGIENISQLVKGGVRLSLDDFGTGHSSIMRLAQIPFAQVKLDAGFIGNALGTKETRIIEAVVALARALDVELVAEGLESDRQLTHLRRLGVDVAQGYLFYKPMDGATLFQLLQEQGRARQAPGA</sequence>
<proteinExistence type="predicted"/>
<evidence type="ECO:0000259" key="1">
    <source>
        <dbReference type="PROSITE" id="PS50883"/>
    </source>
</evidence>
<evidence type="ECO:0000313" key="2">
    <source>
        <dbReference type="EMBL" id="QXH43788.1"/>
    </source>
</evidence>
<feature type="domain" description="EAL" evidence="1">
    <location>
        <begin position="143"/>
        <end position="397"/>
    </location>
</feature>
<dbReference type="PANTHER" id="PTHR33121">
    <property type="entry name" value="CYCLIC DI-GMP PHOSPHODIESTERASE PDEF"/>
    <property type="match status" value="1"/>
</dbReference>
<keyword evidence="3" id="KW-1185">Reference proteome</keyword>